<dbReference type="PANTHER" id="PTHR34580">
    <property type="match status" value="1"/>
</dbReference>
<dbReference type="GO" id="GO:0003677">
    <property type="term" value="F:DNA binding"/>
    <property type="evidence" value="ECO:0007669"/>
    <property type="project" value="UniProtKB-KW"/>
</dbReference>
<evidence type="ECO:0000256" key="1">
    <source>
        <dbReference type="ARBA" id="ARBA00023015"/>
    </source>
</evidence>
<keyword evidence="5" id="KW-1185">Reference proteome</keyword>
<evidence type="ECO:0000259" key="3">
    <source>
        <dbReference type="PROSITE" id="PS51000"/>
    </source>
</evidence>
<dbReference type="PROSITE" id="PS51000">
    <property type="entry name" value="HTH_DEOR_2"/>
    <property type="match status" value="1"/>
</dbReference>
<dbReference type="Pfam" id="PF25583">
    <property type="entry name" value="WCX"/>
    <property type="match status" value="1"/>
</dbReference>
<dbReference type="PIRSF" id="PIRSF016838">
    <property type="entry name" value="PafC"/>
    <property type="match status" value="1"/>
</dbReference>
<proteinExistence type="predicted"/>
<keyword evidence="1" id="KW-0805">Transcription regulation</keyword>
<dbReference type="SUPFAM" id="SSF46785">
    <property type="entry name" value="Winged helix' DNA-binding domain"/>
    <property type="match status" value="1"/>
</dbReference>
<name>A0A2T4Z8R1_9BACL</name>
<dbReference type="InterPro" id="IPR028349">
    <property type="entry name" value="PafC-like"/>
</dbReference>
<dbReference type="PROSITE" id="PS52050">
    <property type="entry name" value="WYL"/>
    <property type="match status" value="1"/>
</dbReference>
<dbReference type="RefSeq" id="WP_107725093.1">
    <property type="nucleotide sequence ID" value="NZ_PZZP01000001.1"/>
</dbReference>
<evidence type="ECO:0000256" key="2">
    <source>
        <dbReference type="ARBA" id="ARBA00023163"/>
    </source>
</evidence>
<dbReference type="OrthoDB" id="9767131at2"/>
<sequence length="315" mass="36886">MAKTQRLFELMMTINAKQKFTARELAQEFGVSYRTILRDLDELSALGVPLYSEVGANGGYYLLHDRMLPPIFFKESEAVAMFLAYHSLQFFGALPFQAETDMALKKFYQHLPEDIQKRIDRMKERVVFWNPSRVQSSDYLNVILETAIEQGATLIHYDGSEGISERTIQPIGLYSYNGFWYCPAYCLKRESFRLFRADRIQFAKRVSSEKKRDLPYRSIRDWIKWSERDVINPVLFKVDLTLEGVRRAKSDLDLRRMIRIRDDGTGWINTQIPKTEITYFADLLWGFGTDATIKEPSEAILHIRRKISAMARLYR</sequence>
<keyword evidence="2" id="KW-0804">Transcription</keyword>
<dbReference type="AlphaFoldDB" id="A0A2T4Z8R1"/>
<dbReference type="GO" id="GO:0003700">
    <property type="term" value="F:DNA-binding transcription factor activity"/>
    <property type="evidence" value="ECO:0007669"/>
    <property type="project" value="InterPro"/>
</dbReference>
<dbReference type="Pfam" id="PF13280">
    <property type="entry name" value="WYL"/>
    <property type="match status" value="1"/>
</dbReference>
<dbReference type="InterPro" id="IPR013196">
    <property type="entry name" value="HTH_11"/>
</dbReference>
<evidence type="ECO:0000313" key="5">
    <source>
        <dbReference type="Proteomes" id="UP000241639"/>
    </source>
</evidence>
<organism evidence="4 5">
    <name type="scientific">Desmospora activa DSM 45169</name>
    <dbReference type="NCBI Taxonomy" id="1121389"/>
    <lineage>
        <taxon>Bacteria</taxon>
        <taxon>Bacillati</taxon>
        <taxon>Bacillota</taxon>
        <taxon>Bacilli</taxon>
        <taxon>Bacillales</taxon>
        <taxon>Thermoactinomycetaceae</taxon>
        <taxon>Desmospora</taxon>
    </lineage>
</organism>
<evidence type="ECO:0000313" key="4">
    <source>
        <dbReference type="EMBL" id="PTM58267.1"/>
    </source>
</evidence>
<comment type="caution">
    <text evidence="4">The sequence shown here is derived from an EMBL/GenBank/DDBJ whole genome shotgun (WGS) entry which is preliminary data.</text>
</comment>
<dbReference type="InterPro" id="IPR051534">
    <property type="entry name" value="CBASS_pafABC_assoc_protein"/>
</dbReference>
<dbReference type="InterPro" id="IPR036388">
    <property type="entry name" value="WH-like_DNA-bd_sf"/>
</dbReference>
<feature type="domain" description="HTH deoR-type" evidence="3">
    <location>
        <begin position="3"/>
        <end position="58"/>
    </location>
</feature>
<dbReference type="Gene3D" id="1.10.10.10">
    <property type="entry name" value="Winged helix-like DNA-binding domain superfamily/Winged helix DNA-binding domain"/>
    <property type="match status" value="1"/>
</dbReference>
<dbReference type="InterPro" id="IPR036390">
    <property type="entry name" value="WH_DNA-bd_sf"/>
</dbReference>
<reference evidence="4 5" key="1">
    <citation type="submission" date="2018-04" db="EMBL/GenBank/DDBJ databases">
        <title>Genomic Encyclopedia of Archaeal and Bacterial Type Strains, Phase II (KMG-II): from individual species to whole genera.</title>
        <authorList>
            <person name="Goeker M."/>
        </authorList>
    </citation>
    <scope>NUCLEOTIDE SEQUENCE [LARGE SCALE GENOMIC DNA]</scope>
    <source>
        <strain evidence="4 5">DSM 45169</strain>
    </source>
</reference>
<dbReference type="InterPro" id="IPR001034">
    <property type="entry name" value="DeoR_HTH"/>
</dbReference>
<dbReference type="Pfam" id="PF08279">
    <property type="entry name" value="HTH_11"/>
    <property type="match status" value="1"/>
</dbReference>
<gene>
    <name evidence="4" type="ORF">C8J48_0847</name>
</gene>
<dbReference type="EMBL" id="PZZP01000001">
    <property type="protein sequence ID" value="PTM58267.1"/>
    <property type="molecule type" value="Genomic_DNA"/>
</dbReference>
<keyword evidence="4" id="KW-0238">DNA-binding</keyword>
<accession>A0A2T4Z8R1</accession>
<dbReference type="PANTHER" id="PTHR34580:SF9">
    <property type="entry name" value="SLL5097 PROTEIN"/>
    <property type="match status" value="1"/>
</dbReference>
<dbReference type="Proteomes" id="UP000241639">
    <property type="component" value="Unassembled WGS sequence"/>
</dbReference>
<dbReference type="InterPro" id="IPR026881">
    <property type="entry name" value="WYL_dom"/>
</dbReference>
<protein>
    <submittedName>
        <fullName evidence="4">Putative DNA-binding transcriptional regulator YafY</fullName>
    </submittedName>
</protein>
<dbReference type="InterPro" id="IPR057727">
    <property type="entry name" value="WCX_dom"/>
</dbReference>